<feature type="domain" description="Protein kinase" evidence="1">
    <location>
        <begin position="15"/>
        <end position="279"/>
    </location>
</feature>
<protein>
    <recommendedName>
        <fullName evidence="1">Protein kinase domain-containing protein</fullName>
    </recommendedName>
</protein>
<comment type="caution">
    <text evidence="2">The sequence shown here is derived from an EMBL/GenBank/DDBJ whole genome shotgun (WGS) entry which is preliminary data.</text>
</comment>
<dbReference type="SMART" id="SM00220">
    <property type="entry name" value="S_TKc"/>
    <property type="match status" value="1"/>
</dbReference>
<evidence type="ECO:0000313" key="3">
    <source>
        <dbReference type="Proteomes" id="UP001586593"/>
    </source>
</evidence>
<dbReference type="EMBL" id="JAZHXJ010001474">
    <property type="protein sequence ID" value="KAL1844767.1"/>
    <property type="molecule type" value="Genomic_DNA"/>
</dbReference>
<accession>A0ABR3VSW3</accession>
<dbReference type="SUPFAM" id="SSF56112">
    <property type="entry name" value="Protein kinase-like (PK-like)"/>
    <property type="match status" value="1"/>
</dbReference>
<evidence type="ECO:0000313" key="2">
    <source>
        <dbReference type="EMBL" id="KAL1844767.1"/>
    </source>
</evidence>
<sequence>MSMETERWSRFKPKSNKARFLSLGSTGLAFQLSEHIVVKKVRPGREADLDRERSIFRLLGRHPPSPYIVQAFYQTDDAIFLECAQKGDLASLLRQFQERDESGRRVVQVTRRPPWADCLRWIKQLGAAAAWLETLGLAHCDIRPGNMLLFASGDTKLADFDRALRVGDPLLSGTEPFARLLGREGGTDAGTYGRAGARSEQFAVGSVLYSLARGHDPFEDEWWGYDHGPIRRDKLQRMEFPAVGDLACAEVIRGCWHGRHRSMADLSAALARLDEEPWEVTCEADPTWKEARARECEAVAASGLLGELSWI</sequence>
<dbReference type="Gene3D" id="1.10.510.10">
    <property type="entry name" value="Transferase(Phosphotransferase) domain 1"/>
    <property type="match status" value="1"/>
</dbReference>
<keyword evidence="3" id="KW-1185">Reference proteome</keyword>
<evidence type="ECO:0000259" key="1">
    <source>
        <dbReference type="PROSITE" id="PS50011"/>
    </source>
</evidence>
<dbReference type="PROSITE" id="PS50011">
    <property type="entry name" value="PROTEIN_KINASE_DOM"/>
    <property type="match status" value="1"/>
</dbReference>
<dbReference type="InterPro" id="IPR000719">
    <property type="entry name" value="Prot_kinase_dom"/>
</dbReference>
<dbReference type="InterPro" id="IPR051681">
    <property type="entry name" value="Ser/Thr_Kinases-Pseudokinases"/>
</dbReference>
<organism evidence="2 3">
    <name type="scientific">Phialemonium thermophilum</name>
    <dbReference type="NCBI Taxonomy" id="223376"/>
    <lineage>
        <taxon>Eukaryota</taxon>
        <taxon>Fungi</taxon>
        <taxon>Dikarya</taxon>
        <taxon>Ascomycota</taxon>
        <taxon>Pezizomycotina</taxon>
        <taxon>Sordariomycetes</taxon>
        <taxon>Sordariomycetidae</taxon>
        <taxon>Cephalothecales</taxon>
        <taxon>Cephalothecaceae</taxon>
        <taxon>Phialemonium</taxon>
    </lineage>
</organism>
<gene>
    <name evidence="2" type="ORF">VTK73DRAFT_1828</name>
</gene>
<proteinExistence type="predicted"/>
<name>A0ABR3VSW3_9PEZI</name>
<dbReference type="PANTHER" id="PTHR44329">
    <property type="entry name" value="SERINE/THREONINE-PROTEIN KINASE TNNI3K-RELATED"/>
    <property type="match status" value="1"/>
</dbReference>
<dbReference type="Proteomes" id="UP001586593">
    <property type="component" value="Unassembled WGS sequence"/>
</dbReference>
<dbReference type="InterPro" id="IPR011009">
    <property type="entry name" value="Kinase-like_dom_sf"/>
</dbReference>
<dbReference type="Pfam" id="PF00069">
    <property type="entry name" value="Pkinase"/>
    <property type="match status" value="1"/>
</dbReference>
<reference evidence="2 3" key="1">
    <citation type="journal article" date="2024" name="Commun. Biol.">
        <title>Comparative genomic analysis of thermophilic fungi reveals convergent evolutionary adaptations and gene losses.</title>
        <authorList>
            <person name="Steindorff A.S."/>
            <person name="Aguilar-Pontes M.V."/>
            <person name="Robinson A.J."/>
            <person name="Andreopoulos B."/>
            <person name="LaButti K."/>
            <person name="Kuo A."/>
            <person name="Mondo S."/>
            <person name="Riley R."/>
            <person name="Otillar R."/>
            <person name="Haridas S."/>
            <person name="Lipzen A."/>
            <person name="Grimwood J."/>
            <person name="Schmutz J."/>
            <person name="Clum A."/>
            <person name="Reid I.D."/>
            <person name="Moisan M.C."/>
            <person name="Butler G."/>
            <person name="Nguyen T.T.M."/>
            <person name="Dewar K."/>
            <person name="Conant G."/>
            <person name="Drula E."/>
            <person name="Henrissat B."/>
            <person name="Hansel C."/>
            <person name="Singer S."/>
            <person name="Hutchinson M.I."/>
            <person name="de Vries R.P."/>
            <person name="Natvig D.O."/>
            <person name="Powell A.J."/>
            <person name="Tsang A."/>
            <person name="Grigoriev I.V."/>
        </authorList>
    </citation>
    <scope>NUCLEOTIDE SEQUENCE [LARGE SCALE GENOMIC DNA]</scope>
    <source>
        <strain evidence="2 3">ATCC 24622</strain>
    </source>
</reference>